<feature type="binding site" evidence="8">
    <location>
        <position position="99"/>
    </location>
    <ligand>
        <name>[4Fe-4S] cluster</name>
        <dbReference type="ChEBI" id="CHEBI:49883"/>
        <label>2</label>
        <note>4Fe-4S-S-AdoMet</note>
    </ligand>
</feature>
<dbReference type="PROSITE" id="PS51918">
    <property type="entry name" value="RADICAL_SAM"/>
    <property type="match status" value="1"/>
</dbReference>
<keyword evidence="6 8" id="KW-0411">Iron-sulfur</keyword>
<evidence type="ECO:0000256" key="7">
    <source>
        <dbReference type="ARBA" id="ARBA00047326"/>
    </source>
</evidence>
<dbReference type="InterPro" id="IPR007197">
    <property type="entry name" value="rSAM"/>
</dbReference>
<feature type="binding site" evidence="8">
    <location>
        <position position="71"/>
    </location>
    <ligand>
        <name>[4Fe-4S] cluster</name>
        <dbReference type="ChEBI" id="CHEBI:49883"/>
        <label>1</label>
    </ligand>
</feature>
<dbReference type="RefSeq" id="WP_431307847.1">
    <property type="nucleotide sequence ID" value="NZ_OZ034688.1"/>
</dbReference>
<dbReference type="GO" id="GO:0016992">
    <property type="term" value="F:lipoate synthase activity"/>
    <property type="evidence" value="ECO:0007669"/>
    <property type="project" value="UniProtKB-EC"/>
</dbReference>
<dbReference type="Proteomes" id="UP001497533">
    <property type="component" value="Chromosome"/>
</dbReference>
<keyword evidence="1 8" id="KW-0004">4Fe-4S</keyword>
<dbReference type="NCBIfam" id="TIGR00510">
    <property type="entry name" value="lipA"/>
    <property type="match status" value="1"/>
</dbReference>
<dbReference type="EMBL" id="OZ034688">
    <property type="protein sequence ID" value="CAL1329018.1"/>
    <property type="molecule type" value="Genomic_DNA"/>
</dbReference>
<name>A0ABM9NNG5_9GAMM</name>
<dbReference type="HAMAP" id="MF_00206">
    <property type="entry name" value="Lipoyl_synth"/>
    <property type="match status" value="1"/>
</dbReference>
<keyword evidence="5 8" id="KW-0408">Iron</keyword>
<comment type="similarity">
    <text evidence="8">Belongs to the radical SAM superfamily. Lipoyl synthase family.</text>
</comment>
<dbReference type="PANTHER" id="PTHR10949:SF0">
    <property type="entry name" value="LIPOYL SYNTHASE, MITOCHONDRIAL"/>
    <property type="match status" value="1"/>
</dbReference>
<keyword evidence="4 8" id="KW-0479">Metal-binding</keyword>
<evidence type="ECO:0000256" key="5">
    <source>
        <dbReference type="ARBA" id="ARBA00023004"/>
    </source>
</evidence>
<keyword evidence="11" id="KW-1185">Reference proteome</keyword>
<dbReference type="SFLD" id="SFLDS00029">
    <property type="entry name" value="Radical_SAM"/>
    <property type="match status" value="1"/>
</dbReference>
<evidence type="ECO:0000313" key="10">
    <source>
        <dbReference type="EMBL" id="CAL1329018.1"/>
    </source>
</evidence>
<dbReference type="NCBIfam" id="NF009544">
    <property type="entry name" value="PRK12928.1"/>
    <property type="match status" value="1"/>
</dbReference>
<dbReference type="InterPro" id="IPR006638">
    <property type="entry name" value="Elp3/MiaA/NifB-like_rSAM"/>
</dbReference>
<comment type="catalytic activity">
    <reaction evidence="7 8">
        <text>[[Fe-S] cluster scaffold protein carrying a second [4Fe-4S](2+) cluster] + N(6)-octanoyl-L-lysyl-[protein] + 2 oxidized [2Fe-2S]-[ferredoxin] + 2 S-adenosyl-L-methionine + 4 H(+) = [[Fe-S] cluster scaffold protein] + N(6)-[(R)-dihydrolipoyl]-L-lysyl-[protein] + 4 Fe(3+) + 2 hydrogen sulfide + 2 5'-deoxyadenosine + 2 L-methionine + 2 reduced [2Fe-2S]-[ferredoxin]</text>
        <dbReference type="Rhea" id="RHEA:16585"/>
        <dbReference type="Rhea" id="RHEA-COMP:9928"/>
        <dbReference type="Rhea" id="RHEA-COMP:10000"/>
        <dbReference type="Rhea" id="RHEA-COMP:10001"/>
        <dbReference type="Rhea" id="RHEA-COMP:10475"/>
        <dbReference type="Rhea" id="RHEA-COMP:14568"/>
        <dbReference type="Rhea" id="RHEA-COMP:14569"/>
        <dbReference type="ChEBI" id="CHEBI:15378"/>
        <dbReference type="ChEBI" id="CHEBI:17319"/>
        <dbReference type="ChEBI" id="CHEBI:29034"/>
        <dbReference type="ChEBI" id="CHEBI:29919"/>
        <dbReference type="ChEBI" id="CHEBI:33722"/>
        <dbReference type="ChEBI" id="CHEBI:33737"/>
        <dbReference type="ChEBI" id="CHEBI:33738"/>
        <dbReference type="ChEBI" id="CHEBI:57844"/>
        <dbReference type="ChEBI" id="CHEBI:59789"/>
        <dbReference type="ChEBI" id="CHEBI:78809"/>
        <dbReference type="ChEBI" id="CHEBI:83100"/>
        <dbReference type="EC" id="2.8.1.8"/>
    </reaction>
</comment>
<accession>A0ABM9NNG5</accession>
<evidence type="ECO:0000259" key="9">
    <source>
        <dbReference type="PROSITE" id="PS51918"/>
    </source>
</evidence>
<feature type="binding site" evidence="8">
    <location>
        <position position="77"/>
    </location>
    <ligand>
        <name>[4Fe-4S] cluster</name>
        <dbReference type="ChEBI" id="CHEBI:49883"/>
        <label>1</label>
    </ligand>
</feature>
<dbReference type="NCBIfam" id="NF004019">
    <property type="entry name" value="PRK05481.1"/>
    <property type="match status" value="1"/>
</dbReference>
<keyword evidence="8" id="KW-0963">Cytoplasm</keyword>
<dbReference type="InterPro" id="IPR058240">
    <property type="entry name" value="rSAM_sf"/>
</dbReference>
<dbReference type="Gene3D" id="3.20.20.70">
    <property type="entry name" value="Aldolase class I"/>
    <property type="match status" value="1"/>
</dbReference>
<comment type="function">
    <text evidence="8">Catalyzes the radical-mediated insertion of two sulfur atoms into the C-6 and C-8 positions of the octanoyl moiety bound to the lipoyl domains of lipoate-dependent enzymes, thereby converting the octanoylated domains into lipoylated derivatives.</text>
</comment>
<feature type="domain" description="Radical SAM core" evidence="9">
    <location>
        <begin position="78"/>
        <end position="295"/>
    </location>
</feature>
<dbReference type="Pfam" id="PF04055">
    <property type="entry name" value="Radical_SAM"/>
    <property type="match status" value="1"/>
</dbReference>
<comment type="cofactor">
    <cofactor evidence="8">
        <name>[4Fe-4S] cluster</name>
        <dbReference type="ChEBI" id="CHEBI:49883"/>
    </cofactor>
    <text evidence="8">Binds 2 [4Fe-4S] clusters per subunit. One cluster is coordinated with 3 cysteines and an exchangeable S-adenosyl-L-methionine.</text>
</comment>
<evidence type="ECO:0000256" key="4">
    <source>
        <dbReference type="ARBA" id="ARBA00022723"/>
    </source>
</evidence>
<comment type="subcellular location">
    <subcellularLocation>
        <location evidence="8">Cytoplasm</location>
    </subcellularLocation>
</comment>
<comment type="pathway">
    <text evidence="8">Protein modification; protein lipoylation via endogenous pathway; protein N(6)-(lipoyl)lysine from octanoyl-[acyl-carrier-protein]: step 2/2.</text>
</comment>
<dbReference type="SMART" id="SM00729">
    <property type="entry name" value="Elp3"/>
    <property type="match status" value="1"/>
</dbReference>
<dbReference type="SFLD" id="SFLDF00271">
    <property type="entry name" value="lipoyl_synthase"/>
    <property type="match status" value="1"/>
</dbReference>
<dbReference type="SFLD" id="SFLDG01058">
    <property type="entry name" value="lipoyl_synthase_like"/>
    <property type="match status" value="1"/>
</dbReference>
<evidence type="ECO:0000313" key="11">
    <source>
        <dbReference type="Proteomes" id="UP001497533"/>
    </source>
</evidence>
<dbReference type="EC" id="2.8.1.8" evidence="8"/>
<dbReference type="PIRSF" id="PIRSF005963">
    <property type="entry name" value="Lipoyl_synth"/>
    <property type="match status" value="1"/>
</dbReference>
<feature type="binding site" evidence="8">
    <location>
        <position position="306"/>
    </location>
    <ligand>
        <name>[4Fe-4S] cluster</name>
        <dbReference type="ChEBI" id="CHEBI:49883"/>
        <label>1</label>
    </ligand>
</feature>
<feature type="binding site" evidence="8">
    <location>
        <position position="96"/>
    </location>
    <ligand>
        <name>[4Fe-4S] cluster</name>
        <dbReference type="ChEBI" id="CHEBI:49883"/>
        <label>2</label>
        <note>4Fe-4S-S-AdoMet</note>
    </ligand>
</feature>
<dbReference type="SUPFAM" id="SSF102114">
    <property type="entry name" value="Radical SAM enzymes"/>
    <property type="match status" value="1"/>
</dbReference>
<evidence type="ECO:0000256" key="1">
    <source>
        <dbReference type="ARBA" id="ARBA00022485"/>
    </source>
</evidence>
<sequence length="318" mass="36663">MNKLFQIINQNHKSNKNNKYKIKDKNIEQKEILCKPYWLKIKLPLDYSYIKNIKLIMKKNGINSVCEKALCPNISECFNNNTASFMILGTICTRRCQFCNVNHGRPNLPDINEPENLSKTIKEMKLKYVVITSVNRDDLYDGGAQHFANCIKLIRKENLSIKIEILVPDFKKCGELALNILTMNPPDIFNHNIETVPRIYRYVRSGANYNWSLNLLKNFKTLNPNIITKSGIIVGLGETNEEIFNVMNDLYNNGVSMLTVGQYLQPSRYHLPVLRYLNINEFNEIKKKAIDIGFSYVACGPFVRSSYHAELQAKGKEI</sequence>
<evidence type="ECO:0000256" key="8">
    <source>
        <dbReference type="HAMAP-Rule" id="MF_00206"/>
    </source>
</evidence>
<organism evidence="10 11">
    <name type="scientific">Candidatus Providencia siddallii</name>
    <dbReference type="NCBI Taxonomy" id="1715285"/>
    <lineage>
        <taxon>Bacteria</taxon>
        <taxon>Pseudomonadati</taxon>
        <taxon>Pseudomonadota</taxon>
        <taxon>Gammaproteobacteria</taxon>
        <taxon>Enterobacterales</taxon>
        <taxon>Morganellaceae</taxon>
        <taxon>Providencia</taxon>
    </lineage>
</organism>
<evidence type="ECO:0000256" key="6">
    <source>
        <dbReference type="ARBA" id="ARBA00023014"/>
    </source>
</evidence>
<keyword evidence="3 8" id="KW-0949">S-adenosyl-L-methionine</keyword>
<gene>
    <name evidence="8 10" type="primary">lipA</name>
    <name evidence="10" type="ORF">PRHACTZTBTEA_085</name>
</gene>
<dbReference type="PANTHER" id="PTHR10949">
    <property type="entry name" value="LIPOYL SYNTHASE"/>
    <property type="match status" value="1"/>
</dbReference>
<dbReference type="InterPro" id="IPR003698">
    <property type="entry name" value="Lipoyl_synth"/>
</dbReference>
<feature type="binding site" evidence="8">
    <location>
        <position position="92"/>
    </location>
    <ligand>
        <name>[4Fe-4S] cluster</name>
        <dbReference type="ChEBI" id="CHEBI:49883"/>
        <label>2</label>
        <note>4Fe-4S-S-AdoMet</note>
    </ligand>
</feature>
<evidence type="ECO:0000256" key="3">
    <source>
        <dbReference type="ARBA" id="ARBA00022691"/>
    </source>
</evidence>
<reference evidence="10" key="1">
    <citation type="submission" date="2024-04" db="EMBL/GenBank/DDBJ databases">
        <authorList>
            <person name="Manzano-Marin A."/>
            <person name="Manzano-Marin A."/>
            <person name="Alejandro Manzano Marin A."/>
        </authorList>
    </citation>
    <scope>NUCLEOTIDE SEQUENCE [LARGE SCALE GENOMIC DNA]</scope>
    <source>
        <strain evidence="10">TABTEA</strain>
    </source>
</reference>
<proteinExistence type="inferred from homology"/>
<keyword evidence="2 8" id="KW-0808">Transferase</keyword>
<feature type="binding site" evidence="8">
    <location>
        <position position="66"/>
    </location>
    <ligand>
        <name>[4Fe-4S] cluster</name>
        <dbReference type="ChEBI" id="CHEBI:49883"/>
        <label>1</label>
    </ligand>
</feature>
<protein>
    <recommendedName>
        <fullName evidence="8">Lipoyl synthase</fullName>
        <ecNumber evidence="8">2.8.1.8</ecNumber>
    </recommendedName>
    <alternativeName>
        <fullName evidence="8">Lip-syn</fullName>
        <shortName evidence="8">LS</shortName>
    </alternativeName>
    <alternativeName>
        <fullName evidence="8">Lipoate synthase</fullName>
    </alternativeName>
    <alternativeName>
        <fullName evidence="8">Lipoic acid synthase</fullName>
    </alternativeName>
    <alternativeName>
        <fullName evidence="8">Sulfur insertion protein LipA</fullName>
    </alternativeName>
</protein>
<dbReference type="InterPro" id="IPR013785">
    <property type="entry name" value="Aldolase_TIM"/>
</dbReference>
<evidence type="ECO:0000256" key="2">
    <source>
        <dbReference type="ARBA" id="ARBA00022679"/>
    </source>
</evidence>